<dbReference type="Pfam" id="PF08240">
    <property type="entry name" value="ADH_N"/>
    <property type="match status" value="1"/>
</dbReference>
<dbReference type="SUPFAM" id="SSF51735">
    <property type="entry name" value="NAD(P)-binding Rossmann-fold domains"/>
    <property type="match status" value="1"/>
</dbReference>
<proteinExistence type="predicted"/>
<dbReference type="Pfam" id="PF00107">
    <property type="entry name" value="ADH_zinc_N"/>
    <property type="match status" value="1"/>
</dbReference>
<keyword evidence="1" id="KW-0521">NADP</keyword>
<dbReference type="PANTHER" id="PTHR48106:SF13">
    <property type="entry name" value="QUINONE OXIDOREDUCTASE-RELATED"/>
    <property type="match status" value="1"/>
</dbReference>
<dbReference type="GO" id="GO:0003960">
    <property type="term" value="F:quinone reductase (NADPH) activity"/>
    <property type="evidence" value="ECO:0007669"/>
    <property type="project" value="TreeGrafter"/>
</dbReference>
<accession>A0A0H3D6R3</accession>
<dbReference type="Gene3D" id="3.90.180.10">
    <property type="entry name" value="Medium-chain alcohol dehydrogenases, catalytic domain"/>
    <property type="match status" value="1"/>
</dbReference>
<evidence type="ECO:0000313" key="5">
    <source>
        <dbReference type="Proteomes" id="UP000000328"/>
    </source>
</evidence>
<dbReference type="InterPro" id="IPR036291">
    <property type="entry name" value="NAD(P)-bd_dom_sf"/>
</dbReference>
<gene>
    <name evidence="4" type="primary">qor</name>
    <name evidence="4" type="ordered locus">AMED_3980</name>
</gene>
<dbReference type="GO" id="GO:0035925">
    <property type="term" value="F:mRNA 3'-UTR AU-rich region binding"/>
    <property type="evidence" value="ECO:0007669"/>
    <property type="project" value="TreeGrafter"/>
</dbReference>
<dbReference type="GO" id="GO:0005829">
    <property type="term" value="C:cytosol"/>
    <property type="evidence" value="ECO:0007669"/>
    <property type="project" value="TreeGrafter"/>
</dbReference>
<evidence type="ECO:0000256" key="2">
    <source>
        <dbReference type="ARBA" id="ARBA00023002"/>
    </source>
</evidence>
<protein>
    <submittedName>
        <fullName evidence="4">NADPH:quinone reductase and related Zn-dependent oxidoreductase</fullName>
    </submittedName>
</protein>
<dbReference type="KEGG" id="amd:AMED_3980"/>
<dbReference type="Gene3D" id="3.40.50.720">
    <property type="entry name" value="NAD(P)-binding Rossmann-like Domain"/>
    <property type="match status" value="1"/>
</dbReference>
<dbReference type="AlphaFoldDB" id="A0A0H3D6R3"/>
<evidence type="ECO:0000256" key="1">
    <source>
        <dbReference type="ARBA" id="ARBA00022857"/>
    </source>
</evidence>
<dbReference type="GeneID" id="92871715"/>
<reference evidence="4 5" key="1">
    <citation type="journal article" date="2010" name="Cell Res.">
        <title>Complete genome sequence of the rifamycin SV-producing Amycolatopsis mediterranei U32 revealed its genetic characteristics in phylogeny and metabolism.</title>
        <authorList>
            <person name="Zhao W."/>
            <person name="Zhong Y."/>
            <person name="Yuan H."/>
            <person name="Wang J."/>
            <person name="Zheng H."/>
            <person name="Wang Y."/>
            <person name="Cen X."/>
            <person name="Xu F."/>
            <person name="Bai J."/>
            <person name="Han X."/>
            <person name="Lu G."/>
            <person name="Zhu Y."/>
            <person name="Shao Z."/>
            <person name="Yan H."/>
            <person name="Li C."/>
            <person name="Peng N."/>
            <person name="Zhang Z."/>
            <person name="Zhang Y."/>
            <person name="Lin W."/>
            <person name="Fan Y."/>
            <person name="Qin Z."/>
            <person name="Hu Y."/>
            <person name="Zhu B."/>
            <person name="Wang S."/>
            <person name="Ding X."/>
            <person name="Zhao G.P."/>
        </authorList>
    </citation>
    <scope>NUCLEOTIDE SEQUENCE [LARGE SCALE GENOMIC DNA]</scope>
    <source>
        <strain evidence="5">U-32</strain>
    </source>
</reference>
<dbReference type="Proteomes" id="UP000000328">
    <property type="component" value="Chromosome"/>
</dbReference>
<evidence type="ECO:0000259" key="3">
    <source>
        <dbReference type="SMART" id="SM00829"/>
    </source>
</evidence>
<dbReference type="HOGENOM" id="CLU_026673_3_1_11"/>
<dbReference type="GO" id="GO:0070402">
    <property type="term" value="F:NADPH binding"/>
    <property type="evidence" value="ECO:0007669"/>
    <property type="project" value="TreeGrafter"/>
</dbReference>
<sequence length="316" mass="31390">MAVQTFGDPGGLAVVDLPAPRPAAGEVVITTEAIGVGGVDALIRSGAFAAFGFEAGHVLGGEVAGTVTAIGAGVDESWAGARVWTPLPSGVGGGYAEQAVARATTLVRLPPGVSAVDAVTLAGSGVVAHFGLRHAHFAPGESVLVRGAAGGIGVLAVQLAARGGAGAIAVTTSSAERGARLRALGATHVLDRSGEGSTGYDVIIDIVGGEELPSFFARLNPNGRLVVVGAIAGPPPARLAADMFPAFRKSLSFAMFSADSVSDADRRTVAGELLAAAGRGEVAAVVHDVLPLAHAELAHRQLDAGAVFGRIALVPE</sequence>
<dbReference type="InterPro" id="IPR013149">
    <property type="entry name" value="ADH-like_C"/>
</dbReference>
<feature type="domain" description="Enoyl reductase (ER)" evidence="3">
    <location>
        <begin position="7"/>
        <end position="313"/>
    </location>
</feature>
<keyword evidence="2" id="KW-0560">Oxidoreductase</keyword>
<dbReference type="InterPro" id="IPR013154">
    <property type="entry name" value="ADH-like_N"/>
</dbReference>
<dbReference type="InterPro" id="IPR020843">
    <property type="entry name" value="ER"/>
</dbReference>
<dbReference type="InterPro" id="IPR011032">
    <property type="entry name" value="GroES-like_sf"/>
</dbReference>
<dbReference type="eggNOG" id="COG0604">
    <property type="taxonomic scope" value="Bacteria"/>
</dbReference>
<dbReference type="OrthoDB" id="4512359at2"/>
<dbReference type="PATRIC" id="fig|749927.5.peg.4116"/>
<dbReference type="PANTHER" id="PTHR48106">
    <property type="entry name" value="QUINONE OXIDOREDUCTASE PIG3-RELATED"/>
    <property type="match status" value="1"/>
</dbReference>
<dbReference type="SMART" id="SM00829">
    <property type="entry name" value="PKS_ER"/>
    <property type="match status" value="1"/>
</dbReference>
<dbReference type="EMBL" id="CP002000">
    <property type="protein sequence ID" value="ADJ45758.1"/>
    <property type="molecule type" value="Genomic_DNA"/>
</dbReference>
<name>A0A0H3D6R3_AMYMU</name>
<dbReference type="SUPFAM" id="SSF50129">
    <property type="entry name" value="GroES-like"/>
    <property type="match status" value="1"/>
</dbReference>
<dbReference type="RefSeq" id="WP_013225830.1">
    <property type="nucleotide sequence ID" value="NC_014318.1"/>
</dbReference>
<organism evidence="4 5">
    <name type="scientific">Amycolatopsis mediterranei (strain U-32)</name>
    <dbReference type="NCBI Taxonomy" id="749927"/>
    <lineage>
        <taxon>Bacteria</taxon>
        <taxon>Bacillati</taxon>
        <taxon>Actinomycetota</taxon>
        <taxon>Actinomycetes</taxon>
        <taxon>Pseudonocardiales</taxon>
        <taxon>Pseudonocardiaceae</taxon>
        <taxon>Amycolatopsis</taxon>
    </lineage>
</organism>
<evidence type="ECO:0000313" key="4">
    <source>
        <dbReference type="EMBL" id="ADJ45758.1"/>
    </source>
</evidence>